<dbReference type="PANTHER" id="PTHR28047">
    <property type="entry name" value="PROTEIN DCG1"/>
    <property type="match status" value="1"/>
</dbReference>
<dbReference type="GO" id="GO:0047661">
    <property type="term" value="F:amino-acid racemase activity"/>
    <property type="evidence" value="ECO:0007669"/>
    <property type="project" value="InterPro"/>
</dbReference>
<dbReference type="EMBL" id="JACCEM010000002">
    <property type="protein sequence ID" value="NYT48333.1"/>
    <property type="molecule type" value="Genomic_DNA"/>
</dbReference>
<accession>A0A853FUR1</accession>
<dbReference type="AlphaFoldDB" id="A0A853FUR1"/>
<name>A0A853FUR1_9BURK</name>
<dbReference type="PANTHER" id="PTHR28047:SF5">
    <property type="entry name" value="PROTEIN DCG1"/>
    <property type="match status" value="1"/>
</dbReference>
<dbReference type="RefSeq" id="WP_180153651.1">
    <property type="nucleotide sequence ID" value="NZ_JACCEM010000002.1"/>
</dbReference>
<dbReference type="InterPro" id="IPR053714">
    <property type="entry name" value="Iso_Racemase_Enz_sf"/>
</dbReference>
<dbReference type="SUPFAM" id="SSF53681">
    <property type="entry name" value="Aspartate/glutamate racemase"/>
    <property type="match status" value="1"/>
</dbReference>
<proteinExistence type="inferred from homology"/>
<reference evidence="2 3" key="1">
    <citation type="submission" date="2020-07" db="EMBL/GenBank/DDBJ databases">
        <title>Taxonomic revisions and descriptions of new bacterial species based on genomic comparisons in the high-G+C-content subgroup of the family Alcaligenaceae.</title>
        <authorList>
            <person name="Szabo A."/>
            <person name="Felfoldi T."/>
        </authorList>
    </citation>
    <scope>NUCLEOTIDE SEQUENCE [LARGE SCALE GENOMIC DNA]</scope>
    <source>
        <strain evidence="2 3">LMG 24012</strain>
    </source>
</reference>
<organism evidence="2 3">
    <name type="scientific">Parapusillimonas granuli</name>
    <dbReference type="NCBI Taxonomy" id="380911"/>
    <lineage>
        <taxon>Bacteria</taxon>
        <taxon>Pseudomonadati</taxon>
        <taxon>Pseudomonadota</taxon>
        <taxon>Betaproteobacteria</taxon>
        <taxon>Burkholderiales</taxon>
        <taxon>Alcaligenaceae</taxon>
        <taxon>Parapusillimonas</taxon>
    </lineage>
</organism>
<evidence type="ECO:0000256" key="1">
    <source>
        <dbReference type="ARBA" id="ARBA00038414"/>
    </source>
</evidence>
<dbReference type="InterPro" id="IPR015942">
    <property type="entry name" value="Asp/Glu/hydantoin_racemase"/>
</dbReference>
<dbReference type="Gene3D" id="3.40.50.12500">
    <property type="match status" value="1"/>
</dbReference>
<dbReference type="InterPro" id="IPR052186">
    <property type="entry name" value="Hydantoin_racemase-like"/>
</dbReference>
<protein>
    <submittedName>
        <fullName evidence="2">Hydrogenase expression protein HupH</fullName>
    </submittedName>
</protein>
<dbReference type="Proteomes" id="UP000559809">
    <property type="component" value="Unassembled WGS sequence"/>
</dbReference>
<comment type="caution">
    <text evidence="2">The sequence shown here is derived from an EMBL/GenBank/DDBJ whole genome shotgun (WGS) entry which is preliminary data.</text>
</comment>
<sequence length="253" mass="27681">MHKVLVIVPFPMSDENLSKRQAQLEAVKLGPGIRFDFKAVRIAPVNYVSQQDALLADVGILEAGLSAQEEGYDAVCIDTVSDSGMAALRSVLSIPVIGAGRHAMLAAQMLGDRFSILSMWSRWDPLYKKTLADLGLAHKCASMRSPEMEPNNQKLLKGREDTVFPALHRVAMQCIEEDGADVIILGSTTMHETHAYLAERLPVPVINPGPLSYRLAETALRLRLSHSKSAYPAPLAPRPDMFRAMGEHVAARS</sequence>
<evidence type="ECO:0000313" key="3">
    <source>
        <dbReference type="Proteomes" id="UP000559809"/>
    </source>
</evidence>
<dbReference type="Pfam" id="PF01177">
    <property type="entry name" value="Asp_Glu_race"/>
    <property type="match status" value="1"/>
</dbReference>
<dbReference type="InterPro" id="IPR001920">
    <property type="entry name" value="Asp/Glu_race"/>
</dbReference>
<evidence type="ECO:0000313" key="2">
    <source>
        <dbReference type="EMBL" id="NYT48333.1"/>
    </source>
</evidence>
<comment type="similarity">
    <text evidence="1">Belongs to the HyuE racemase family.</text>
</comment>
<gene>
    <name evidence="2" type="ORF">H0A72_03320</name>
</gene>
<keyword evidence="3" id="KW-1185">Reference proteome</keyword>